<organism evidence="7 8">
    <name type="scientific">Brachybacterium vulturis</name>
    <dbReference type="NCBI Taxonomy" id="2017484"/>
    <lineage>
        <taxon>Bacteria</taxon>
        <taxon>Bacillati</taxon>
        <taxon>Actinomycetota</taxon>
        <taxon>Actinomycetes</taxon>
        <taxon>Micrococcales</taxon>
        <taxon>Dermabacteraceae</taxon>
        <taxon>Brachybacterium</taxon>
    </lineage>
</organism>
<dbReference type="RefSeq" id="WP_096804071.1">
    <property type="nucleotide sequence ID" value="NZ_CP023563.1"/>
</dbReference>
<evidence type="ECO:0000256" key="4">
    <source>
        <dbReference type="ARBA" id="ARBA00022729"/>
    </source>
</evidence>
<feature type="chain" id="PRO_5012651718" evidence="5">
    <location>
        <begin position="23"/>
        <end position="330"/>
    </location>
</feature>
<dbReference type="InterPro" id="IPR015168">
    <property type="entry name" value="SsuA/THI5"/>
</dbReference>
<dbReference type="KEGG" id="brz:CFK38_16615"/>
<evidence type="ECO:0000313" key="8">
    <source>
        <dbReference type="Proteomes" id="UP000218165"/>
    </source>
</evidence>
<proteinExistence type="inferred from homology"/>
<accession>A0A291GR57</accession>
<dbReference type="OrthoDB" id="7374754at2"/>
<dbReference type="GO" id="GO:0042626">
    <property type="term" value="F:ATPase-coupled transmembrane transporter activity"/>
    <property type="evidence" value="ECO:0007669"/>
    <property type="project" value="InterPro"/>
</dbReference>
<keyword evidence="4 5" id="KW-0732">Signal</keyword>
<dbReference type="InterPro" id="IPR006311">
    <property type="entry name" value="TAT_signal"/>
</dbReference>
<gene>
    <name evidence="7" type="ORF">CFK38_16615</name>
</gene>
<dbReference type="GO" id="GO:0016020">
    <property type="term" value="C:membrane"/>
    <property type="evidence" value="ECO:0007669"/>
    <property type="project" value="InterPro"/>
</dbReference>
<dbReference type="AlphaFoldDB" id="A0A291GR57"/>
<keyword evidence="3" id="KW-0813">Transport</keyword>
<dbReference type="NCBIfam" id="TIGR01728">
    <property type="entry name" value="SsuA_fam"/>
    <property type="match status" value="1"/>
</dbReference>
<dbReference type="Proteomes" id="UP000218165">
    <property type="component" value="Chromosome"/>
</dbReference>
<dbReference type="PANTHER" id="PTHR30024">
    <property type="entry name" value="ALIPHATIC SULFONATES-BINDING PROTEIN-RELATED"/>
    <property type="match status" value="1"/>
</dbReference>
<feature type="signal peptide" evidence="5">
    <location>
        <begin position="1"/>
        <end position="22"/>
    </location>
</feature>
<evidence type="ECO:0000256" key="2">
    <source>
        <dbReference type="ARBA" id="ARBA00010742"/>
    </source>
</evidence>
<dbReference type="PANTHER" id="PTHR30024:SF47">
    <property type="entry name" value="TAURINE-BINDING PERIPLASMIC PROTEIN"/>
    <property type="match status" value="1"/>
</dbReference>
<dbReference type="Gene3D" id="3.40.190.10">
    <property type="entry name" value="Periplasmic binding protein-like II"/>
    <property type="match status" value="2"/>
</dbReference>
<sequence>MTFSRRTLLGGMAAVPALTTLAACGGSGGSGTMDVNYGYIPDFNGASLLAIAEDQGLWEENGVNVTLQTFTNGPLQIQALGTGDIDFGYIGPGAMWLPASGKAKVVTVNGSGQADRVIAQPGIDSMEDLAGKKVAIPEGTSGDMIVRLALDAAGMSMDDIEKVAMDPPTVVAAFSSGQVDAAGIWYPMIDNIKEQVPDLVELAQNSDFAEIMQFPNVMVTSNDFPVENEEATLAVIKVLRAAMDFRVENLDKTIELTAAMTEADPEAAAVDASNAEYYTAADLDALIEKGTIETWLTAMNDYYKENDKIEGEPVAPADYYLFDLFTKAGE</sequence>
<dbReference type="EMBL" id="CP023563">
    <property type="protein sequence ID" value="ATG52963.1"/>
    <property type="molecule type" value="Genomic_DNA"/>
</dbReference>
<dbReference type="Pfam" id="PF09084">
    <property type="entry name" value="NMT1"/>
    <property type="match status" value="1"/>
</dbReference>
<evidence type="ECO:0000256" key="3">
    <source>
        <dbReference type="ARBA" id="ARBA00022448"/>
    </source>
</evidence>
<feature type="domain" description="SsuA/THI5-like" evidence="6">
    <location>
        <begin position="50"/>
        <end position="249"/>
    </location>
</feature>
<evidence type="ECO:0000256" key="1">
    <source>
        <dbReference type="ARBA" id="ARBA00004418"/>
    </source>
</evidence>
<evidence type="ECO:0000256" key="5">
    <source>
        <dbReference type="SAM" id="SignalP"/>
    </source>
</evidence>
<dbReference type="PROSITE" id="PS51257">
    <property type="entry name" value="PROKAR_LIPOPROTEIN"/>
    <property type="match status" value="1"/>
</dbReference>
<dbReference type="PROSITE" id="PS51318">
    <property type="entry name" value="TAT"/>
    <property type="match status" value="1"/>
</dbReference>
<evidence type="ECO:0000259" key="6">
    <source>
        <dbReference type="Pfam" id="PF09084"/>
    </source>
</evidence>
<dbReference type="GO" id="GO:0042597">
    <property type="term" value="C:periplasmic space"/>
    <property type="evidence" value="ECO:0007669"/>
    <property type="project" value="UniProtKB-SubCell"/>
</dbReference>
<evidence type="ECO:0000313" key="7">
    <source>
        <dbReference type="EMBL" id="ATG52963.1"/>
    </source>
</evidence>
<dbReference type="SUPFAM" id="SSF53850">
    <property type="entry name" value="Periplasmic binding protein-like II"/>
    <property type="match status" value="1"/>
</dbReference>
<reference evidence="8" key="1">
    <citation type="submission" date="2017-09" db="EMBL/GenBank/DDBJ databases">
        <title>Brachybacterium sp. VM2412.</title>
        <authorList>
            <person name="Tak E.J."/>
            <person name="Bae J.-W."/>
        </authorList>
    </citation>
    <scope>NUCLEOTIDE SEQUENCE [LARGE SCALE GENOMIC DNA]</scope>
    <source>
        <strain evidence="8">VM2412</strain>
    </source>
</reference>
<keyword evidence="8" id="KW-1185">Reference proteome</keyword>
<comment type="similarity">
    <text evidence="2">Belongs to the bacterial solute-binding protein SsuA/TauA family.</text>
</comment>
<dbReference type="InterPro" id="IPR010067">
    <property type="entry name" value="ABC_SsuA_sub-bd"/>
</dbReference>
<name>A0A291GR57_9MICO</name>
<protein>
    <submittedName>
        <fullName evidence="7">Bicyclomycin resistance protein</fullName>
    </submittedName>
</protein>
<comment type="subcellular location">
    <subcellularLocation>
        <location evidence="1">Periplasm</location>
    </subcellularLocation>
</comment>